<feature type="active site" description="Proton donor" evidence="4">
    <location>
        <position position="124"/>
    </location>
</feature>
<evidence type="ECO:0000313" key="6">
    <source>
        <dbReference type="EMBL" id="RZQ66079.1"/>
    </source>
</evidence>
<evidence type="ECO:0000256" key="1">
    <source>
        <dbReference type="ARBA" id="ARBA00009213"/>
    </source>
</evidence>
<dbReference type="Pfam" id="PF13527">
    <property type="entry name" value="Acetyltransf_9"/>
    <property type="match status" value="1"/>
</dbReference>
<dbReference type="PANTHER" id="PTHR37817:SF1">
    <property type="entry name" value="N-ACETYLTRANSFERASE EIS"/>
    <property type="match status" value="1"/>
</dbReference>
<reference evidence="6 7" key="1">
    <citation type="submission" date="2019-02" db="EMBL/GenBank/DDBJ databases">
        <title>Draft genome sequence of Amycolatopsis sp. 8-3EHSu isolated from roots of Suaeda maritima.</title>
        <authorList>
            <person name="Duangmal K."/>
            <person name="Chantavorakit T."/>
        </authorList>
    </citation>
    <scope>NUCLEOTIDE SEQUENCE [LARGE SCALE GENOMIC DNA]</scope>
    <source>
        <strain evidence="6 7">8-3EHSu</strain>
    </source>
</reference>
<evidence type="ECO:0000256" key="3">
    <source>
        <dbReference type="ARBA" id="ARBA00023315"/>
    </source>
</evidence>
<dbReference type="InterPro" id="IPR000182">
    <property type="entry name" value="GNAT_dom"/>
</dbReference>
<sequence>MSDHILRPLKPEELRAAATLFRATLHVGPFTDEEWERTEPVIQPDRVFGVLEGETLIGTARSTDTELTVPGGARIPLAAVTGVGVRADRTRRGLLTELMRAQFEDFRERGVVAALLLATETGIYERFGYGSSTLTRSFTVDARNARFRPEVPAGGELELLDADEAAERLPGVYASLPPRPGAIGRAAYWWRQWRNDARRSDRSVLTVLHRGSGSGEADGYAVYKVDRSSGLGTLTVLDLRAANAGAYAGLWRYLLGVDLVGEIALHYRPADEPLPLLFTDPRVCVAAPMSADETWLRLIDVEAALTAHRRGPATLRLEVADPVLEHNSGCYEIDQDGVRRVDGPAQLRLGAATLATLYQGTWLPSVLAGAGRIEVLDEAGLEAADRLFAARHAPWCGTFF</sequence>
<dbReference type="GO" id="GO:0030649">
    <property type="term" value="P:aminoglycoside antibiotic catabolic process"/>
    <property type="evidence" value="ECO:0007669"/>
    <property type="project" value="TreeGrafter"/>
</dbReference>
<keyword evidence="3 4" id="KW-0012">Acyltransferase</keyword>
<dbReference type="SUPFAM" id="SSF55718">
    <property type="entry name" value="SCP-like"/>
    <property type="match status" value="1"/>
</dbReference>
<dbReference type="InterPro" id="IPR041380">
    <property type="entry name" value="Acetyltransf_17"/>
</dbReference>
<dbReference type="EMBL" id="SFCC01000001">
    <property type="protein sequence ID" value="RZQ66079.1"/>
    <property type="molecule type" value="Genomic_DNA"/>
</dbReference>
<feature type="binding site" evidence="4">
    <location>
        <begin position="91"/>
        <end position="96"/>
    </location>
    <ligand>
        <name>acetyl-CoA</name>
        <dbReference type="ChEBI" id="CHEBI:57288"/>
    </ligand>
</feature>
<comment type="similarity">
    <text evidence="1 4">Belongs to the acetyltransferase Eis family.</text>
</comment>
<keyword evidence="2 4" id="KW-0808">Transferase</keyword>
<evidence type="ECO:0000259" key="5">
    <source>
        <dbReference type="PROSITE" id="PS51186"/>
    </source>
</evidence>
<dbReference type="InterPro" id="IPR051554">
    <property type="entry name" value="Acetyltransferase_Eis"/>
</dbReference>
<dbReference type="Pfam" id="PF17668">
    <property type="entry name" value="Acetyltransf_17"/>
    <property type="match status" value="1"/>
</dbReference>
<feature type="active site" description="Proton acceptor; via carboxylate" evidence="4">
    <location>
        <position position="400"/>
    </location>
</feature>
<proteinExistence type="inferred from homology"/>
<dbReference type="Pfam" id="PF13530">
    <property type="entry name" value="SCP2_2"/>
    <property type="match status" value="1"/>
</dbReference>
<comment type="caution">
    <text evidence="6">The sequence shown here is derived from an EMBL/GenBank/DDBJ whole genome shotgun (WGS) entry which is preliminary data.</text>
</comment>
<evidence type="ECO:0000256" key="2">
    <source>
        <dbReference type="ARBA" id="ARBA00022679"/>
    </source>
</evidence>
<name>A0A4Q7JET6_9PSEU</name>
<dbReference type="PROSITE" id="PS51186">
    <property type="entry name" value="GNAT"/>
    <property type="match status" value="1"/>
</dbReference>
<dbReference type="Proteomes" id="UP000292003">
    <property type="component" value="Unassembled WGS sequence"/>
</dbReference>
<dbReference type="OrthoDB" id="8399956at2"/>
<dbReference type="InterPro" id="IPR025559">
    <property type="entry name" value="Eis_dom"/>
</dbReference>
<gene>
    <name evidence="6" type="ORF">EWH70_03195</name>
</gene>
<organism evidence="6 7">
    <name type="scientific">Amycolatopsis suaedae</name>
    <dbReference type="NCBI Taxonomy" id="2510978"/>
    <lineage>
        <taxon>Bacteria</taxon>
        <taxon>Bacillati</taxon>
        <taxon>Actinomycetota</taxon>
        <taxon>Actinomycetes</taxon>
        <taxon>Pseudonocardiales</taxon>
        <taxon>Pseudonocardiaceae</taxon>
        <taxon>Amycolatopsis</taxon>
    </lineage>
</organism>
<accession>A0A4Q7JET6</accession>
<dbReference type="Gene3D" id="3.30.1050.10">
    <property type="entry name" value="SCP2 sterol-binding domain"/>
    <property type="match status" value="1"/>
</dbReference>
<evidence type="ECO:0000313" key="7">
    <source>
        <dbReference type="Proteomes" id="UP000292003"/>
    </source>
</evidence>
<evidence type="ECO:0000256" key="4">
    <source>
        <dbReference type="HAMAP-Rule" id="MF_01812"/>
    </source>
</evidence>
<dbReference type="GO" id="GO:0034069">
    <property type="term" value="F:aminoglycoside N-acetyltransferase activity"/>
    <property type="evidence" value="ECO:0007669"/>
    <property type="project" value="TreeGrafter"/>
</dbReference>
<comment type="subunit">
    <text evidence="4">Homohexamer; trimer of dimers.</text>
</comment>
<dbReference type="SUPFAM" id="SSF55729">
    <property type="entry name" value="Acyl-CoA N-acyltransferases (Nat)"/>
    <property type="match status" value="1"/>
</dbReference>
<dbReference type="PANTHER" id="PTHR37817">
    <property type="entry name" value="N-ACETYLTRANSFERASE EIS"/>
    <property type="match status" value="1"/>
</dbReference>
<dbReference type="RefSeq" id="WP_130473648.1">
    <property type="nucleotide sequence ID" value="NZ_SFCC01000001.1"/>
</dbReference>
<dbReference type="InterPro" id="IPR036527">
    <property type="entry name" value="SCP2_sterol-bd_dom_sf"/>
</dbReference>
<dbReference type="HAMAP" id="MF_01812">
    <property type="entry name" value="Eis"/>
    <property type="match status" value="1"/>
</dbReference>
<feature type="binding site" evidence="4">
    <location>
        <begin position="119"/>
        <end position="120"/>
    </location>
    <ligand>
        <name>acetyl-CoA</name>
        <dbReference type="ChEBI" id="CHEBI:57288"/>
    </ligand>
</feature>
<dbReference type="InterPro" id="IPR022902">
    <property type="entry name" value="NAcTrfase_Eis"/>
</dbReference>
<dbReference type="NCBIfam" id="NF002367">
    <property type="entry name" value="PRK01346.1-4"/>
    <property type="match status" value="1"/>
</dbReference>
<dbReference type="InterPro" id="IPR016181">
    <property type="entry name" value="Acyl_CoA_acyltransferase"/>
</dbReference>
<dbReference type="Gene3D" id="3.40.630.30">
    <property type="match status" value="2"/>
</dbReference>
<feature type="domain" description="N-acetyltransferase" evidence="5">
    <location>
        <begin position="4"/>
        <end position="154"/>
    </location>
</feature>
<feature type="binding site" evidence="4">
    <location>
        <begin position="83"/>
        <end position="85"/>
    </location>
    <ligand>
        <name>acetyl-CoA</name>
        <dbReference type="ChEBI" id="CHEBI:57288"/>
    </ligand>
</feature>
<dbReference type="AlphaFoldDB" id="A0A4Q7JET6"/>
<keyword evidence="7" id="KW-1185">Reference proteome</keyword>
<protein>
    <submittedName>
        <fullName evidence="6">GNAT family N-acetyltransferase</fullName>
    </submittedName>
</protein>